<accession>A0ABZ2QTV1</accession>
<proteinExistence type="predicted"/>
<organism evidence="3 4">
    <name type="scientific">Streptomyces sirii</name>
    <dbReference type="NCBI Taxonomy" id="3127701"/>
    <lineage>
        <taxon>Bacteria</taxon>
        <taxon>Bacillati</taxon>
        <taxon>Actinomycetota</taxon>
        <taxon>Actinomycetes</taxon>
        <taxon>Kitasatosporales</taxon>
        <taxon>Streptomycetaceae</taxon>
        <taxon>Streptomyces</taxon>
    </lineage>
</organism>
<dbReference type="RefSeq" id="WP_407287357.1">
    <property type="nucleotide sequence ID" value="NZ_CP147982.1"/>
</dbReference>
<dbReference type="InterPro" id="IPR025736">
    <property type="entry name" value="PucR_C-HTH_dom"/>
</dbReference>
<evidence type="ECO:0000259" key="1">
    <source>
        <dbReference type="Pfam" id="PF07905"/>
    </source>
</evidence>
<dbReference type="Proteomes" id="UP001626628">
    <property type="component" value="Chromosome"/>
</dbReference>
<dbReference type="EMBL" id="CP147982">
    <property type="protein sequence ID" value="WXK78549.1"/>
    <property type="molecule type" value="Genomic_DNA"/>
</dbReference>
<dbReference type="Gene3D" id="1.10.10.2840">
    <property type="entry name" value="PucR C-terminal helix-turn-helix domain"/>
    <property type="match status" value="1"/>
</dbReference>
<name>A0ABZ2QTV1_9ACTN</name>
<reference evidence="3 4" key="1">
    <citation type="submission" date="2024-03" db="EMBL/GenBank/DDBJ databases">
        <title>The complete genome of Streptomyces sirii sp.nov.</title>
        <authorList>
            <person name="Zakalyukina Y.V."/>
            <person name="Belik A.R."/>
            <person name="Biryukov M.V."/>
            <person name="Baturina O.A."/>
            <person name="Kabilov M.R."/>
        </authorList>
    </citation>
    <scope>NUCLEOTIDE SEQUENCE [LARGE SCALE GENOMIC DNA]</scope>
    <source>
        <strain evidence="3 4">BP-8</strain>
    </source>
</reference>
<evidence type="ECO:0000313" key="3">
    <source>
        <dbReference type="EMBL" id="WXK78549.1"/>
    </source>
</evidence>
<dbReference type="InterPro" id="IPR042070">
    <property type="entry name" value="PucR_C-HTH_sf"/>
</dbReference>
<evidence type="ECO:0000259" key="2">
    <source>
        <dbReference type="Pfam" id="PF13556"/>
    </source>
</evidence>
<sequence length="519" mass="55538">MHVDDLLRHTSLDLKLLWGDGPVLAREISGVTATDLEDATRFLRAGEVVLSGLVWWSPDEGQAKVDRFVAALATAGAAALLAGEETHGTIPDALVDACRSHGIALVAVPVHTNFRAIIDAVYLRQWGDLSRRPSDHHVLPENVRIELSRLLEEGADAATLLDRALAHLGAPACHLLTATGRTVARTPAAPRLSPAQAIRQLTRPSGFSLRIETDATAYDSWHLYLHHPDEAPPRLLHEIADVLAQHQERRLGEETEARHHAAELLALLDEASPAPSAPALRTALRACGLPEEGPYQVIAAAVGPQTTPASGPSASAALTEAVHHLPGPPPFAAGALPDGTAAAAVVHLAERTADPQGPQGVPLNDIWPLLTARTPRTPLHGGLGATVRTAELLASGLTQARYALTAARTTAPRRSRLSGTHDMTTLATLLAGVPHSVRTAFTARTLAPLTDETDATRRALLHTLETYLAHNGSWARTAEALHLHVNTVHYRIQRIESLTGRDLSRLDHKLDLYAALQCR</sequence>
<protein>
    <submittedName>
        <fullName evidence="3">Helix-turn-helix domain-containing protein</fullName>
    </submittedName>
</protein>
<feature type="domain" description="Purine catabolism PurC-like" evidence="1">
    <location>
        <begin position="5"/>
        <end position="122"/>
    </location>
</feature>
<dbReference type="InterPro" id="IPR012914">
    <property type="entry name" value="PucR_dom"/>
</dbReference>
<dbReference type="PANTHER" id="PTHR33744">
    <property type="entry name" value="CARBOHYDRATE DIACID REGULATOR"/>
    <property type="match status" value="1"/>
</dbReference>
<feature type="domain" description="PucR C-terminal helix-turn-helix" evidence="2">
    <location>
        <begin position="460"/>
        <end position="517"/>
    </location>
</feature>
<evidence type="ECO:0000313" key="4">
    <source>
        <dbReference type="Proteomes" id="UP001626628"/>
    </source>
</evidence>
<keyword evidence="4" id="KW-1185">Reference proteome</keyword>
<dbReference type="InterPro" id="IPR051448">
    <property type="entry name" value="CdaR-like_regulators"/>
</dbReference>
<dbReference type="Pfam" id="PF07905">
    <property type="entry name" value="PucR"/>
    <property type="match status" value="1"/>
</dbReference>
<dbReference type="PANTHER" id="PTHR33744:SF17">
    <property type="entry name" value="CONSERVED PROTEIN"/>
    <property type="match status" value="1"/>
</dbReference>
<gene>
    <name evidence="3" type="ORF">WAB15_22555</name>
</gene>
<dbReference type="Pfam" id="PF13556">
    <property type="entry name" value="HTH_30"/>
    <property type="match status" value="1"/>
</dbReference>